<organism evidence="15">
    <name type="scientific">freshwater metagenome</name>
    <dbReference type="NCBI Taxonomy" id="449393"/>
    <lineage>
        <taxon>unclassified sequences</taxon>
        <taxon>metagenomes</taxon>
        <taxon>ecological metagenomes</taxon>
    </lineage>
</organism>
<evidence type="ECO:0000256" key="1">
    <source>
        <dbReference type="ARBA" id="ARBA00006360"/>
    </source>
</evidence>
<dbReference type="InterPro" id="IPR008921">
    <property type="entry name" value="DNA_pol3_clamp-load_cplx_C"/>
</dbReference>
<keyword evidence="5" id="KW-0235">DNA replication</keyword>
<comment type="catalytic activity">
    <reaction evidence="11">
        <text>DNA(n) + a 2'-deoxyribonucleoside 5'-triphosphate = DNA(n+1) + diphosphate</text>
        <dbReference type="Rhea" id="RHEA:22508"/>
        <dbReference type="Rhea" id="RHEA-COMP:17339"/>
        <dbReference type="Rhea" id="RHEA-COMP:17340"/>
        <dbReference type="ChEBI" id="CHEBI:33019"/>
        <dbReference type="ChEBI" id="CHEBI:61560"/>
        <dbReference type="ChEBI" id="CHEBI:173112"/>
        <dbReference type="EC" id="2.7.7.7"/>
    </reaction>
</comment>
<dbReference type="EC" id="2.7.7.7" evidence="2"/>
<evidence type="ECO:0000256" key="4">
    <source>
        <dbReference type="ARBA" id="ARBA00022695"/>
    </source>
</evidence>
<reference evidence="15" key="1">
    <citation type="submission" date="2020-05" db="EMBL/GenBank/DDBJ databases">
        <authorList>
            <person name="Chiriac C."/>
            <person name="Salcher M."/>
            <person name="Ghai R."/>
            <person name="Kavagutti S V."/>
        </authorList>
    </citation>
    <scope>NUCLEOTIDE SEQUENCE</scope>
</reference>
<dbReference type="GO" id="GO:0005524">
    <property type="term" value="F:ATP binding"/>
    <property type="evidence" value="ECO:0007669"/>
    <property type="project" value="UniProtKB-KW"/>
</dbReference>
<evidence type="ECO:0000313" key="15">
    <source>
        <dbReference type="EMBL" id="CAB4870939.1"/>
    </source>
</evidence>
<dbReference type="EMBL" id="CAFBPM010000006">
    <property type="protein sequence ID" value="CAB5018752.1"/>
    <property type="molecule type" value="Genomic_DNA"/>
</dbReference>
<dbReference type="GO" id="GO:0003677">
    <property type="term" value="F:DNA binding"/>
    <property type="evidence" value="ECO:0007669"/>
    <property type="project" value="InterPro"/>
</dbReference>
<dbReference type="GO" id="GO:0006261">
    <property type="term" value="P:DNA-templated DNA replication"/>
    <property type="evidence" value="ECO:0007669"/>
    <property type="project" value="TreeGrafter"/>
</dbReference>
<feature type="compositionally biased region" description="Low complexity" evidence="12">
    <location>
        <begin position="413"/>
        <end position="430"/>
    </location>
</feature>
<comment type="similarity">
    <text evidence="1">Belongs to the DnaX/STICHEL family.</text>
</comment>
<feature type="domain" description="AAA+ ATPase" evidence="13">
    <location>
        <begin position="48"/>
        <end position="189"/>
    </location>
</feature>
<dbReference type="PANTHER" id="PTHR11669">
    <property type="entry name" value="REPLICATION FACTOR C / DNA POLYMERASE III GAMMA-TAU SUBUNIT"/>
    <property type="match status" value="1"/>
</dbReference>
<dbReference type="InterPro" id="IPR050238">
    <property type="entry name" value="DNA_Rep/Repair_Clamp_Loader"/>
</dbReference>
<dbReference type="PANTHER" id="PTHR11669:SF0">
    <property type="entry name" value="PROTEIN STICHEL-LIKE 2"/>
    <property type="match status" value="1"/>
</dbReference>
<dbReference type="CDD" id="cd00009">
    <property type="entry name" value="AAA"/>
    <property type="match status" value="1"/>
</dbReference>
<feature type="compositionally biased region" description="Basic and acidic residues" evidence="12">
    <location>
        <begin position="446"/>
        <end position="456"/>
    </location>
</feature>
<dbReference type="AlphaFoldDB" id="A0A6J7DRM1"/>
<evidence type="ECO:0000256" key="9">
    <source>
        <dbReference type="ARBA" id="ARBA00022840"/>
    </source>
</evidence>
<dbReference type="EMBL" id="CAFABE010000007">
    <property type="protein sequence ID" value="CAB4818840.1"/>
    <property type="molecule type" value="Genomic_DNA"/>
</dbReference>
<dbReference type="Gene3D" id="3.40.50.300">
    <property type="entry name" value="P-loop containing nucleotide triphosphate hydrolases"/>
    <property type="match status" value="1"/>
</dbReference>
<evidence type="ECO:0000256" key="12">
    <source>
        <dbReference type="SAM" id="MobiDB-lite"/>
    </source>
</evidence>
<evidence type="ECO:0000256" key="7">
    <source>
        <dbReference type="ARBA" id="ARBA00022741"/>
    </source>
</evidence>
<evidence type="ECO:0000259" key="13">
    <source>
        <dbReference type="SMART" id="SM00382"/>
    </source>
</evidence>
<feature type="region of interest" description="Disordered" evidence="12">
    <location>
        <begin position="378"/>
        <end position="456"/>
    </location>
</feature>
<keyword evidence="10" id="KW-0239">DNA-directed DNA polymerase</keyword>
<keyword evidence="6" id="KW-0479">Metal-binding</keyword>
<proteinExistence type="inferred from homology"/>
<dbReference type="Pfam" id="PF13177">
    <property type="entry name" value="DNA_pol3_delta2"/>
    <property type="match status" value="1"/>
</dbReference>
<evidence type="ECO:0000256" key="2">
    <source>
        <dbReference type="ARBA" id="ARBA00012417"/>
    </source>
</evidence>
<evidence type="ECO:0000256" key="3">
    <source>
        <dbReference type="ARBA" id="ARBA00022679"/>
    </source>
</evidence>
<evidence type="ECO:0000256" key="8">
    <source>
        <dbReference type="ARBA" id="ARBA00022833"/>
    </source>
</evidence>
<dbReference type="SMART" id="SM00382">
    <property type="entry name" value="AAA"/>
    <property type="match status" value="1"/>
</dbReference>
<dbReference type="GO" id="GO:0046872">
    <property type="term" value="F:metal ion binding"/>
    <property type="evidence" value="ECO:0007669"/>
    <property type="project" value="UniProtKB-KW"/>
</dbReference>
<evidence type="ECO:0000256" key="6">
    <source>
        <dbReference type="ARBA" id="ARBA00022723"/>
    </source>
</evidence>
<dbReference type="InterPro" id="IPR022754">
    <property type="entry name" value="DNA_pol_III_gamma-3"/>
</dbReference>
<evidence type="ECO:0000313" key="14">
    <source>
        <dbReference type="EMBL" id="CAB4818840.1"/>
    </source>
</evidence>
<keyword evidence="7" id="KW-0547">Nucleotide-binding</keyword>
<dbReference type="Pfam" id="PF12169">
    <property type="entry name" value="DNA_pol3_gamma3"/>
    <property type="match status" value="1"/>
</dbReference>
<gene>
    <name evidence="14" type="ORF">UFOPK3164_00272</name>
    <name evidence="15" type="ORF">UFOPK3427_00788</name>
    <name evidence="16" type="ORF">UFOPK4112_00771</name>
</gene>
<evidence type="ECO:0000256" key="10">
    <source>
        <dbReference type="ARBA" id="ARBA00022932"/>
    </source>
</evidence>
<name>A0A6J7DRM1_9ZZZZ</name>
<dbReference type="InterPro" id="IPR003593">
    <property type="entry name" value="AAA+_ATPase"/>
</dbReference>
<dbReference type="InterPro" id="IPR012763">
    <property type="entry name" value="DNA_pol_III_sug/sutau_N"/>
</dbReference>
<sequence>MALDDGALAPADDFVSLYRRYRPGRFGELRGQDHVVRALRTAVKDGHVAHAYLFSGPRGTGKTSTARILAKALNCLAPVDGEPCGSCASCIEITRGTSMDVTELDAASNNGVESIRDLISHAALGSPGRSKVYIIDEVHMLSTAAANALLKTLEEPPSHVVFVLATTDPQKVPPTIRSRTQHLEFRLLGADTLETLLKDVRDDAGLSLDDDVVSLAVRKGKGSARDALSALDQVAASGEASDSRPALNDVVEGLCEEDAGRSLIALSILHGSGWGPQQLCVELIEDLRQAFLLGVAPQLTDATGEDRDRLADQGTRLSLARVVRAIELLGRAQVEMRDAPDPQVVLEVAIVRSARSDLDAGSSGLLERVNRLERKVLELSQQGPPAQVTAPAPIPTPTREVPPGQKASLGAYAAESKPAPAPKKNASPQPEVVQEVPAEDVPSVPKADRPATDVTRDEVEQVWNEEVLSAMTSKARSFFRGATLTSVEEGTVTFSVPNEPHLAKCQAHHKEVEALVVKSLAAPVTLQLLVVETKGASRSRSSRESVDEDEVTEVVDLEGLVEAPAGAVSSVAEAKILEAFPGATHEDA</sequence>
<dbReference type="PRINTS" id="PR00300">
    <property type="entry name" value="CLPPROTEASEA"/>
</dbReference>
<evidence type="ECO:0000256" key="11">
    <source>
        <dbReference type="ARBA" id="ARBA00049244"/>
    </source>
</evidence>
<dbReference type="EMBL" id="CAFBLT010000001">
    <property type="protein sequence ID" value="CAB4870939.1"/>
    <property type="molecule type" value="Genomic_DNA"/>
</dbReference>
<keyword evidence="3" id="KW-0808">Transferase</keyword>
<dbReference type="GO" id="GO:0003887">
    <property type="term" value="F:DNA-directed DNA polymerase activity"/>
    <property type="evidence" value="ECO:0007669"/>
    <property type="project" value="UniProtKB-KW"/>
</dbReference>
<evidence type="ECO:0000256" key="5">
    <source>
        <dbReference type="ARBA" id="ARBA00022705"/>
    </source>
</evidence>
<dbReference type="InterPro" id="IPR027417">
    <property type="entry name" value="P-loop_NTPase"/>
</dbReference>
<dbReference type="NCBIfam" id="TIGR02397">
    <property type="entry name" value="dnaX_nterm"/>
    <property type="match status" value="1"/>
</dbReference>
<dbReference type="SUPFAM" id="SSF52540">
    <property type="entry name" value="P-loop containing nucleoside triphosphate hydrolases"/>
    <property type="match status" value="1"/>
</dbReference>
<dbReference type="Gene3D" id="1.20.272.10">
    <property type="match status" value="1"/>
</dbReference>
<keyword evidence="4" id="KW-0548">Nucleotidyltransferase</keyword>
<keyword evidence="9" id="KW-0067">ATP-binding</keyword>
<keyword evidence="8" id="KW-0862">Zinc</keyword>
<protein>
    <recommendedName>
        <fullName evidence="2">DNA-directed DNA polymerase</fullName>
        <ecNumber evidence="2">2.7.7.7</ecNumber>
    </recommendedName>
</protein>
<evidence type="ECO:0000313" key="16">
    <source>
        <dbReference type="EMBL" id="CAB5018752.1"/>
    </source>
</evidence>
<dbReference type="SUPFAM" id="SSF48019">
    <property type="entry name" value="post-AAA+ oligomerization domain-like"/>
    <property type="match status" value="1"/>
</dbReference>
<dbReference type="InterPro" id="IPR001270">
    <property type="entry name" value="ClpA/B"/>
</dbReference>
<dbReference type="GO" id="GO:0009360">
    <property type="term" value="C:DNA polymerase III complex"/>
    <property type="evidence" value="ECO:0007669"/>
    <property type="project" value="InterPro"/>
</dbReference>
<accession>A0A6J7DRM1</accession>
<dbReference type="FunFam" id="3.40.50.300:FF:000014">
    <property type="entry name" value="DNA polymerase III subunit gamma/tau"/>
    <property type="match status" value="1"/>
</dbReference>